<protein>
    <submittedName>
        <fullName evidence="6">Fe2OG dioxygenase domain-containing protein</fullName>
    </submittedName>
</protein>
<dbReference type="Pfam" id="PF14226">
    <property type="entry name" value="DIOX_N"/>
    <property type="match status" value="1"/>
</dbReference>
<dbReference type="InterPro" id="IPR027443">
    <property type="entry name" value="IPNS-like_sf"/>
</dbReference>
<evidence type="ECO:0000256" key="4">
    <source>
        <dbReference type="RuleBase" id="RU003682"/>
    </source>
</evidence>
<dbReference type="Gene3D" id="2.60.120.330">
    <property type="entry name" value="B-lactam Antibiotic, Isopenicillin N Synthase, Chain"/>
    <property type="match status" value="1"/>
</dbReference>
<dbReference type="FunFam" id="2.60.120.330:FF:000079">
    <property type="entry name" value="Protein SRG1"/>
    <property type="match status" value="1"/>
</dbReference>
<dbReference type="GO" id="GO:0046872">
    <property type="term" value="F:metal ion binding"/>
    <property type="evidence" value="ECO:0007669"/>
    <property type="project" value="UniProtKB-KW"/>
</dbReference>
<evidence type="ECO:0000313" key="7">
    <source>
        <dbReference type="Proteomes" id="UP001237642"/>
    </source>
</evidence>
<evidence type="ECO:0000259" key="5">
    <source>
        <dbReference type="PROSITE" id="PS51471"/>
    </source>
</evidence>
<evidence type="ECO:0000256" key="1">
    <source>
        <dbReference type="ARBA" id="ARBA00008056"/>
    </source>
</evidence>
<dbReference type="InterPro" id="IPR044861">
    <property type="entry name" value="IPNS-like_FE2OG_OXY"/>
</dbReference>
<comment type="similarity">
    <text evidence="1 4">Belongs to the iron/ascorbate-dependent oxidoreductase family.</text>
</comment>
<evidence type="ECO:0000256" key="2">
    <source>
        <dbReference type="ARBA" id="ARBA00022723"/>
    </source>
</evidence>
<dbReference type="AlphaFoldDB" id="A0AAD8MZZ5"/>
<name>A0AAD8MZZ5_9APIA</name>
<keyword evidence="2 4" id="KW-0479">Metal-binding</keyword>
<keyword evidence="7" id="KW-1185">Reference proteome</keyword>
<keyword evidence="3 4" id="KW-0408">Iron</keyword>
<dbReference type="GO" id="GO:0016705">
    <property type="term" value="F:oxidoreductase activity, acting on paired donors, with incorporation or reduction of molecular oxygen"/>
    <property type="evidence" value="ECO:0007669"/>
    <property type="project" value="UniProtKB-ARBA"/>
</dbReference>
<organism evidence="6 7">
    <name type="scientific">Heracleum sosnowskyi</name>
    <dbReference type="NCBI Taxonomy" id="360622"/>
    <lineage>
        <taxon>Eukaryota</taxon>
        <taxon>Viridiplantae</taxon>
        <taxon>Streptophyta</taxon>
        <taxon>Embryophyta</taxon>
        <taxon>Tracheophyta</taxon>
        <taxon>Spermatophyta</taxon>
        <taxon>Magnoliopsida</taxon>
        <taxon>eudicotyledons</taxon>
        <taxon>Gunneridae</taxon>
        <taxon>Pentapetalae</taxon>
        <taxon>asterids</taxon>
        <taxon>campanulids</taxon>
        <taxon>Apiales</taxon>
        <taxon>Apiaceae</taxon>
        <taxon>Apioideae</taxon>
        <taxon>apioid superclade</taxon>
        <taxon>Tordylieae</taxon>
        <taxon>Tordyliinae</taxon>
        <taxon>Heracleum</taxon>
    </lineage>
</organism>
<dbReference type="InterPro" id="IPR005123">
    <property type="entry name" value="Oxoglu/Fe-dep_dioxygenase_dom"/>
</dbReference>
<reference evidence="6" key="1">
    <citation type="submission" date="2023-02" db="EMBL/GenBank/DDBJ databases">
        <title>Genome of toxic invasive species Heracleum sosnowskyi carries increased number of genes despite the absence of recent whole-genome duplications.</title>
        <authorList>
            <person name="Schelkunov M."/>
            <person name="Shtratnikova V."/>
            <person name="Makarenko M."/>
            <person name="Klepikova A."/>
            <person name="Omelchenko D."/>
            <person name="Novikova G."/>
            <person name="Obukhova E."/>
            <person name="Bogdanov V."/>
            <person name="Penin A."/>
            <person name="Logacheva M."/>
        </authorList>
    </citation>
    <scope>NUCLEOTIDE SEQUENCE</scope>
    <source>
        <strain evidence="6">Hsosn_3</strain>
        <tissue evidence="6">Leaf</tissue>
    </source>
</reference>
<dbReference type="SUPFAM" id="SSF51197">
    <property type="entry name" value="Clavaminate synthase-like"/>
    <property type="match status" value="1"/>
</dbReference>
<gene>
    <name evidence="6" type="ORF">POM88_019274</name>
</gene>
<accession>A0AAD8MZZ5</accession>
<dbReference type="EMBL" id="JAUIZM010000004">
    <property type="protein sequence ID" value="KAK1391096.1"/>
    <property type="molecule type" value="Genomic_DNA"/>
</dbReference>
<dbReference type="Pfam" id="PF03171">
    <property type="entry name" value="2OG-FeII_Oxy"/>
    <property type="match status" value="1"/>
</dbReference>
<comment type="caution">
    <text evidence="6">The sequence shown here is derived from an EMBL/GenBank/DDBJ whole genome shotgun (WGS) entry which is preliminary data.</text>
</comment>
<dbReference type="GO" id="GO:0051213">
    <property type="term" value="F:dioxygenase activity"/>
    <property type="evidence" value="ECO:0007669"/>
    <property type="project" value="UniProtKB-KW"/>
</dbReference>
<dbReference type="PROSITE" id="PS51471">
    <property type="entry name" value="FE2OG_OXY"/>
    <property type="match status" value="1"/>
</dbReference>
<dbReference type="PANTHER" id="PTHR47991">
    <property type="entry name" value="OXOGLUTARATE/IRON-DEPENDENT DIOXYGENASE"/>
    <property type="match status" value="1"/>
</dbReference>
<dbReference type="InterPro" id="IPR026992">
    <property type="entry name" value="DIOX_N"/>
</dbReference>
<evidence type="ECO:0000313" key="6">
    <source>
        <dbReference type="EMBL" id="KAK1391096.1"/>
    </source>
</evidence>
<keyword evidence="6" id="KW-0223">Dioxygenase</keyword>
<feature type="domain" description="Fe2OG dioxygenase" evidence="5">
    <location>
        <begin position="208"/>
        <end position="290"/>
    </location>
</feature>
<keyword evidence="4" id="KW-0560">Oxidoreductase</keyword>
<reference evidence="6" key="2">
    <citation type="submission" date="2023-05" db="EMBL/GenBank/DDBJ databases">
        <authorList>
            <person name="Schelkunov M.I."/>
        </authorList>
    </citation>
    <scope>NUCLEOTIDE SEQUENCE</scope>
    <source>
        <strain evidence="6">Hsosn_3</strain>
        <tissue evidence="6">Leaf</tissue>
    </source>
</reference>
<dbReference type="InterPro" id="IPR050295">
    <property type="entry name" value="Plant_2OG-oxidoreductases"/>
</dbReference>
<dbReference type="Proteomes" id="UP001237642">
    <property type="component" value="Unassembled WGS sequence"/>
</dbReference>
<sequence length="341" mass="38663">MAPASNAPITVGHIHDVQELMKANEPNVPERFIRNMVERPACATTVTTASNIPVIDLSKLVKGDKTEVHAEMLKLSSSCEEWGFFQVINHGIDEEVLSNLEKLAMEFFMLPVEEKRKRPIAPGAIQGYGQAFVFSEEQKLDWCNMLALAIEPYSFRNLSLWPDNPPTFSESIESYSREIKKLCQTLLKFIAMTLSLNKDVFEDMFGVPVQAVRMNYYPPCPRPDDVNGLSPHSDGSALTVLQQRKDSSVGLQILNNNTWVLTNGKYKSVEHRAVTHKEKDRLSIVTFYAPSYDKELGPMPEMVDEDNPPKFRIYNQGEYSKHYVTNKLQGKKTLEFAKICP</sequence>
<proteinExistence type="inferred from homology"/>
<evidence type="ECO:0000256" key="3">
    <source>
        <dbReference type="ARBA" id="ARBA00023004"/>
    </source>
</evidence>